<evidence type="ECO:0000313" key="1">
    <source>
        <dbReference type="EMBL" id="KCW47579.1"/>
    </source>
</evidence>
<dbReference type="AlphaFoldDB" id="A0A059A1G6"/>
<dbReference type="InParanoid" id="A0A059A1G6"/>
<gene>
    <name evidence="1" type="ORF">EUGRSUZ_K01328</name>
</gene>
<proteinExistence type="predicted"/>
<name>A0A059A1G6_EUCGR</name>
<reference evidence="1" key="1">
    <citation type="submission" date="2013-07" db="EMBL/GenBank/DDBJ databases">
        <title>The genome of Eucalyptus grandis.</title>
        <authorList>
            <person name="Schmutz J."/>
            <person name="Hayes R."/>
            <person name="Myburg A."/>
            <person name="Tuskan G."/>
            <person name="Grattapaglia D."/>
            <person name="Rokhsar D.S."/>
        </authorList>
    </citation>
    <scope>NUCLEOTIDE SEQUENCE</scope>
    <source>
        <tissue evidence="1">Leaf extractions</tissue>
    </source>
</reference>
<dbReference type="EMBL" id="KK198763">
    <property type="protein sequence ID" value="KCW47579.1"/>
    <property type="molecule type" value="Genomic_DNA"/>
</dbReference>
<accession>A0A059A1G6</accession>
<protein>
    <submittedName>
        <fullName evidence="1">Uncharacterized protein</fullName>
    </submittedName>
</protein>
<dbReference type="Gramene" id="KCW47579">
    <property type="protein sequence ID" value="KCW47579"/>
    <property type="gene ID" value="EUGRSUZ_K01328"/>
</dbReference>
<organism evidence="1">
    <name type="scientific">Eucalyptus grandis</name>
    <name type="common">Flooded gum</name>
    <dbReference type="NCBI Taxonomy" id="71139"/>
    <lineage>
        <taxon>Eukaryota</taxon>
        <taxon>Viridiplantae</taxon>
        <taxon>Streptophyta</taxon>
        <taxon>Embryophyta</taxon>
        <taxon>Tracheophyta</taxon>
        <taxon>Spermatophyta</taxon>
        <taxon>Magnoliopsida</taxon>
        <taxon>eudicotyledons</taxon>
        <taxon>Gunneridae</taxon>
        <taxon>Pentapetalae</taxon>
        <taxon>rosids</taxon>
        <taxon>malvids</taxon>
        <taxon>Myrtales</taxon>
        <taxon>Myrtaceae</taxon>
        <taxon>Myrtoideae</taxon>
        <taxon>Eucalypteae</taxon>
        <taxon>Eucalyptus</taxon>
    </lineage>
</organism>
<sequence>MCSKVVKSALQQIIQTTKHKLALTARIKKTGKRERVHKSLDETEAQVMLREDVCRGPPSMKLFINETLLVLYWLVCPSKPVSSSH</sequence>